<comment type="caution">
    <text evidence="1">The sequence shown here is derived from an EMBL/GenBank/DDBJ whole genome shotgun (WGS) entry which is preliminary data.</text>
</comment>
<dbReference type="RefSeq" id="WP_195964346.1">
    <property type="nucleotide sequence ID" value="NZ_JACJLL010000164.1"/>
</dbReference>
<dbReference type="EMBL" id="JACJLL010000164">
    <property type="protein sequence ID" value="MBM6820782.1"/>
    <property type="molecule type" value="Genomic_DNA"/>
</dbReference>
<proteinExistence type="predicted"/>
<keyword evidence="2" id="KW-1185">Reference proteome</keyword>
<sequence>MSSDIQEVSNLKEILCRKKVAEIRKKYYKAEKRVYKKILKNNDSDCEFLTKSSFVEFRKRYFNNLYNVINGIVNNSIGSIEGEMKAYIFEKERSRTFEVISLIRSILDRNDIIWALHKEYLECRKDCTCPEVITIVIGQQHQNIALNIFNMLGTRENGQIFVINNIRVRIVFNFILENNICNLTNNNIRYCILEDETLPILTP</sequence>
<evidence type="ECO:0000313" key="2">
    <source>
        <dbReference type="Proteomes" id="UP000767334"/>
    </source>
</evidence>
<accession>A0ABS2FKT1</accession>
<name>A0ABS2FKT1_9CLOT</name>
<reference evidence="1 2" key="1">
    <citation type="journal article" date="2021" name="Sci. Rep.">
        <title>The distribution of antibiotic resistance genes in chicken gut microbiota commensals.</title>
        <authorList>
            <person name="Juricova H."/>
            <person name="Matiasovicova J."/>
            <person name="Kubasova T."/>
            <person name="Cejkova D."/>
            <person name="Rychlik I."/>
        </authorList>
    </citation>
    <scope>NUCLEOTIDE SEQUENCE [LARGE SCALE GENOMIC DNA]</scope>
    <source>
        <strain evidence="1 2">An435</strain>
    </source>
</reference>
<gene>
    <name evidence="1" type="ORF">H6A19_15810</name>
</gene>
<organism evidence="1 2">
    <name type="scientific">Clostridium saudiense</name>
    <dbReference type="NCBI Taxonomy" id="1414720"/>
    <lineage>
        <taxon>Bacteria</taxon>
        <taxon>Bacillati</taxon>
        <taxon>Bacillota</taxon>
        <taxon>Clostridia</taxon>
        <taxon>Eubacteriales</taxon>
        <taxon>Clostridiaceae</taxon>
        <taxon>Clostridium</taxon>
    </lineage>
</organism>
<dbReference type="Proteomes" id="UP000767334">
    <property type="component" value="Unassembled WGS sequence"/>
</dbReference>
<protein>
    <submittedName>
        <fullName evidence="1">Uncharacterized protein</fullName>
    </submittedName>
</protein>
<evidence type="ECO:0000313" key="1">
    <source>
        <dbReference type="EMBL" id="MBM6820782.1"/>
    </source>
</evidence>